<dbReference type="InterPro" id="IPR013538">
    <property type="entry name" value="ASHA1/2-like_C"/>
</dbReference>
<evidence type="ECO:0000259" key="2">
    <source>
        <dbReference type="Pfam" id="PF08327"/>
    </source>
</evidence>
<evidence type="ECO:0000313" key="4">
    <source>
        <dbReference type="Proteomes" id="UP000319769"/>
    </source>
</evidence>
<proteinExistence type="inferred from homology"/>
<evidence type="ECO:0000313" key="3">
    <source>
        <dbReference type="EMBL" id="KAA9161138.1"/>
    </source>
</evidence>
<reference evidence="3" key="1">
    <citation type="submission" date="2019-09" db="EMBL/GenBank/DDBJ databases">
        <authorList>
            <person name="Teo W.F.A."/>
            <person name="Duangmal K."/>
        </authorList>
    </citation>
    <scope>NUCLEOTIDE SEQUENCE [LARGE SCALE GENOMIC DNA]</scope>
    <source>
        <strain evidence="3">K81G1</strain>
    </source>
</reference>
<comment type="similarity">
    <text evidence="1">Belongs to the AHA1 family.</text>
</comment>
<dbReference type="OrthoDB" id="8117292at2"/>
<dbReference type="CDD" id="cd08899">
    <property type="entry name" value="SRPBCC_CalC_Aha1-like_6"/>
    <property type="match status" value="1"/>
</dbReference>
<dbReference type="InterPro" id="IPR023393">
    <property type="entry name" value="START-like_dom_sf"/>
</dbReference>
<accession>A0A5N0V6R2</accession>
<dbReference type="EMBL" id="VMNW02000018">
    <property type="protein sequence ID" value="KAA9161138.1"/>
    <property type="molecule type" value="Genomic_DNA"/>
</dbReference>
<dbReference type="Gene3D" id="3.30.530.20">
    <property type="match status" value="1"/>
</dbReference>
<dbReference type="Pfam" id="PF08327">
    <property type="entry name" value="AHSA1"/>
    <property type="match status" value="1"/>
</dbReference>
<feature type="domain" description="Activator of Hsp90 ATPase homologue 1/2-like C-terminal" evidence="2">
    <location>
        <begin position="24"/>
        <end position="139"/>
    </location>
</feature>
<evidence type="ECO:0000256" key="1">
    <source>
        <dbReference type="ARBA" id="ARBA00006817"/>
    </source>
</evidence>
<name>A0A5N0V6R2_9PSEU</name>
<keyword evidence="4" id="KW-1185">Reference proteome</keyword>
<gene>
    <name evidence="3" type="ORF">FPZ12_015405</name>
</gene>
<sequence>MTELGSLSFDGEYATITFRRRLVHPVDVVWAAITDPAERVHWFGETTIDDGVIEMDPSDPPAAPDAKRMTGKILVWEPPHVFEHEWNQRIIGASVVRYELTEDGDGTLLTFTHRGLSERNAKGFIPGTHAFFDRMAAHLDGAPLPAWQERYAEVAPHYPAWS</sequence>
<dbReference type="Proteomes" id="UP000319769">
    <property type="component" value="Unassembled WGS sequence"/>
</dbReference>
<comment type="caution">
    <text evidence="3">The sequence shown here is derived from an EMBL/GenBank/DDBJ whole genome shotgun (WGS) entry which is preliminary data.</text>
</comment>
<dbReference type="AlphaFoldDB" id="A0A5N0V6R2"/>
<dbReference type="RefSeq" id="WP_144755257.1">
    <property type="nucleotide sequence ID" value="NZ_VMNW02000018.1"/>
</dbReference>
<organism evidence="3 4">
    <name type="scientific">Amycolatopsis acidicola</name>
    <dbReference type="NCBI Taxonomy" id="2596893"/>
    <lineage>
        <taxon>Bacteria</taxon>
        <taxon>Bacillati</taxon>
        <taxon>Actinomycetota</taxon>
        <taxon>Actinomycetes</taxon>
        <taxon>Pseudonocardiales</taxon>
        <taxon>Pseudonocardiaceae</taxon>
        <taxon>Amycolatopsis</taxon>
    </lineage>
</organism>
<protein>
    <submittedName>
        <fullName evidence="3">SRPBCC family protein</fullName>
    </submittedName>
</protein>
<dbReference type="SUPFAM" id="SSF55961">
    <property type="entry name" value="Bet v1-like"/>
    <property type="match status" value="1"/>
</dbReference>